<dbReference type="PANTHER" id="PTHR34980:SF3">
    <property type="entry name" value="BLR8105 PROTEIN"/>
    <property type="match status" value="1"/>
</dbReference>
<keyword evidence="1" id="KW-0472">Membrane</keyword>
<dbReference type="EMBL" id="BSPC01000009">
    <property type="protein sequence ID" value="GLS18199.1"/>
    <property type="molecule type" value="Genomic_DNA"/>
</dbReference>
<keyword evidence="3" id="KW-1185">Reference proteome</keyword>
<keyword evidence="1" id="KW-1133">Transmembrane helix</keyword>
<sequence>MTPKQILFSFEGRITRLQFWMFSLGAAIVFYILLFILAQVMGVTGQQYVGGTVSGAFYGVLGLLYLPFLWVHLAINSKRCHDRDRSAWFILVSLIPLVGLWYLVEIGFLDGTQGPNRFGPSPKGIGGSQVSSVFS</sequence>
<accession>A0ABQ6CEJ2</accession>
<dbReference type="Proteomes" id="UP001156882">
    <property type="component" value="Unassembled WGS sequence"/>
</dbReference>
<evidence type="ECO:0000256" key="1">
    <source>
        <dbReference type="SAM" id="Phobius"/>
    </source>
</evidence>
<organism evidence="2 3">
    <name type="scientific">Labrys miyagiensis</name>
    <dbReference type="NCBI Taxonomy" id="346912"/>
    <lineage>
        <taxon>Bacteria</taxon>
        <taxon>Pseudomonadati</taxon>
        <taxon>Pseudomonadota</taxon>
        <taxon>Alphaproteobacteria</taxon>
        <taxon>Hyphomicrobiales</taxon>
        <taxon>Xanthobacteraceae</taxon>
        <taxon>Labrys</taxon>
    </lineage>
</organism>
<feature type="transmembrane region" description="Helical" evidence="1">
    <location>
        <begin position="20"/>
        <end position="43"/>
    </location>
</feature>
<proteinExistence type="predicted"/>
<protein>
    <recommendedName>
        <fullName evidence="4">DUF805 domain-containing protein</fullName>
    </recommendedName>
</protein>
<dbReference type="RefSeq" id="WP_284311013.1">
    <property type="nucleotide sequence ID" value="NZ_BSPC01000009.1"/>
</dbReference>
<comment type="caution">
    <text evidence="2">The sequence shown here is derived from an EMBL/GenBank/DDBJ whole genome shotgun (WGS) entry which is preliminary data.</text>
</comment>
<gene>
    <name evidence="2" type="ORF">GCM10007874_12150</name>
</gene>
<evidence type="ECO:0000313" key="3">
    <source>
        <dbReference type="Proteomes" id="UP001156882"/>
    </source>
</evidence>
<dbReference type="Pfam" id="PF05656">
    <property type="entry name" value="DUF805"/>
    <property type="match status" value="1"/>
</dbReference>
<dbReference type="PANTHER" id="PTHR34980">
    <property type="entry name" value="INNER MEMBRANE PROTEIN-RELATED-RELATED"/>
    <property type="match status" value="1"/>
</dbReference>
<evidence type="ECO:0000313" key="2">
    <source>
        <dbReference type="EMBL" id="GLS18199.1"/>
    </source>
</evidence>
<feature type="transmembrane region" description="Helical" evidence="1">
    <location>
        <begin position="87"/>
        <end position="104"/>
    </location>
</feature>
<evidence type="ECO:0008006" key="4">
    <source>
        <dbReference type="Google" id="ProtNLM"/>
    </source>
</evidence>
<dbReference type="InterPro" id="IPR008523">
    <property type="entry name" value="DUF805"/>
</dbReference>
<name>A0ABQ6CEJ2_9HYPH</name>
<reference evidence="3" key="1">
    <citation type="journal article" date="2019" name="Int. J. Syst. Evol. Microbiol.">
        <title>The Global Catalogue of Microorganisms (GCM) 10K type strain sequencing project: providing services to taxonomists for standard genome sequencing and annotation.</title>
        <authorList>
            <consortium name="The Broad Institute Genomics Platform"/>
            <consortium name="The Broad Institute Genome Sequencing Center for Infectious Disease"/>
            <person name="Wu L."/>
            <person name="Ma J."/>
        </authorList>
    </citation>
    <scope>NUCLEOTIDE SEQUENCE [LARGE SCALE GENOMIC DNA]</scope>
    <source>
        <strain evidence="3">NBRC 101365</strain>
    </source>
</reference>
<feature type="transmembrane region" description="Helical" evidence="1">
    <location>
        <begin position="55"/>
        <end position="75"/>
    </location>
</feature>
<keyword evidence="1" id="KW-0812">Transmembrane</keyword>